<dbReference type="SUPFAM" id="SSF53448">
    <property type="entry name" value="Nucleotide-diphospho-sugar transferases"/>
    <property type="match status" value="1"/>
</dbReference>
<evidence type="ECO:0000256" key="8">
    <source>
        <dbReference type="ARBA" id="ARBA00022842"/>
    </source>
</evidence>
<comment type="cofactor">
    <cofactor evidence="1">
        <name>Mg(2+)</name>
        <dbReference type="ChEBI" id="CHEBI:18420"/>
    </cofactor>
</comment>
<evidence type="ECO:0000256" key="9">
    <source>
        <dbReference type="ARBA" id="ARBA00032492"/>
    </source>
</evidence>
<keyword evidence="14" id="KW-1185">Reference proteome</keyword>
<evidence type="ECO:0000313" key="13">
    <source>
        <dbReference type="EMBL" id="MBE9116801.1"/>
    </source>
</evidence>
<comment type="catalytic activity">
    <reaction evidence="11">
        <text>dTTP + alpha-D-glucose 1-phosphate + H(+) = dTDP-alpha-D-glucose + diphosphate</text>
        <dbReference type="Rhea" id="RHEA:15225"/>
        <dbReference type="ChEBI" id="CHEBI:15378"/>
        <dbReference type="ChEBI" id="CHEBI:33019"/>
        <dbReference type="ChEBI" id="CHEBI:37568"/>
        <dbReference type="ChEBI" id="CHEBI:57477"/>
        <dbReference type="ChEBI" id="CHEBI:58601"/>
        <dbReference type="EC" id="2.7.7.24"/>
    </reaction>
</comment>
<dbReference type="EMBL" id="JADEWZ010000017">
    <property type="protein sequence ID" value="MBE9116801.1"/>
    <property type="molecule type" value="Genomic_DNA"/>
</dbReference>
<evidence type="ECO:0000256" key="2">
    <source>
        <dbReference type="ARBA" id="ARBA00010480"/>
    </source>
</evidence>
<evidence type="ECO:0000256" key="1">
    <source>
        <dbReference type="ARBA" id="ARBA00001946"/>
    </source>
</evidence>
<dbReference type="PANTHER" id="PTHR43532:SF1">
    <property type="entry name" value="GLUCOSE-1-PHOSPHATE THYMIDYLYLTRANSFERASE 1"/>
    <property type="match status" value="1"/>
</dbReference>
<keyword evidence="6" id="KW-0548">Nucleotidyltransferase</keyword>
<dbReference type="PANTHER" id="PTHR43532">
    <property type="entry name" value="GLUCOSE-1-PHOSPHATE THYMIDYLYLTRANSFERASE"/>
    <property type="match status" value="1"/>
</dbReference>
<evidence type="ECO:0000259" key="12">
    <source>
        <dbReference type="Pfam" id="PF00483"/>
    </source>
</evidence>
<proteinExistence type="inferred from homology"/>
<keyword evidence="5 13" id="KW-0808">Transferase</keyword>
<evidence type="ECO:0000256" key="11">
    <source>
        <dbReference type="ARBA" id="ARBA00049336"/>
    </source>
</evidence>
<comment type="caution">
    <text evidence="13">The sequence shown here is derived from an EMBL/GenBank/DDBJ whole genome shotgun (WGS) entry which is preliminary data.</text>
</comment>
<evidence type="ECO:0000256" key="6">
    <source>
        <dbReference type="ARBA" id="ARBA00022695"/>
    </source>
</evidence>
<evidence type="ECO:0000313" key="14">
    <source>
        <dbReference type="Proteomes" id="UP000654482"/>
    </source>
</evidence>
<evidence type="ECO:0000256" key="4">
    <source>
        <dbReference type="ARBA" id="ARBA00017654"/>
    </source>
</evidence>
<dbReference type="RefSeq" id="WP_194029889.1">
    <property type="nucleotide sequence ID" value="NZ_JADEWZ010000017.1"/>
</dbReference>
<sequence length="242" mass="26939">MKGIILAGGKGSRLAPLTEVTNKHLLPVGKEPMIWHSVKQFAIADIRDILVVTSTSHMGDVVNSLGSGKRFGCELTYRVQEKPNGIAGALALGEQFARGEKIIVLLGDNIFEYSIRPHIEAFAQQIIGSRVLLKEVGDPERFAVAALDEKRIIEIEEKPKNPKTNYAVVGCYMYDDRVFDFIRKIDLSDRGEFEITAVNDLYRQQNQLEFSFVCGQWADAGTFQSLGEANHLLLSNNNKILS</sequence>
<gene>
    <name evidence="13" type="ORF">IQ249_12915</name>
</gene>
<evidence type="ECO:0000256" key="5">
    <source>
        <dbReference type="ARBA" id="ARBA00022679"/>
    </source>
</evidence>
<dbReference type="GO" id="GO:0046872">
    <property type="term" value="F:metal ion binding"/>
    <property type="evidence" value="ECO:0007669"/>
    <property type="project" value="UniProtKB-KW"/>
</dbReference>
<reference evidence="13" key="1">
    <citation type="submission" date="2020-10" db="EMBL/GenBank/DDBJ databases">
        <authorList>
            <person name="Castelo-Branco R."/>
            <person name="Eusebio N."/>
            <person name="Adriana R."/>
            <person name="Vieira A."/>
            <person name="Brugerolle De Fraissinette N."/>
            <person name="Rezende De Castro R."/>
            <person name="Schneider M.P."/>
            <person name="Vasconcelos V."/>
            <person name="Leao P.N."/>
        </authorList>
    </citation>
    <scope>NUCLEOTIDE SEQUENCE</scope>
    <source>
        <strain evidence="13">LEGE 07157</strain>
    </source>
</reference>
<evidence type="ECO:0000256" key="7">
    <source>
        <dbReference type="ARBA" id="ARBA00022723"/>
    </source>
</evidence>
<dbReference type="Gene3D" id="3.90.550.10">
    <property type="entry name" value="Spore Coat Polysaccharide Biosynthesis Protein SpsA, Chain A"/>
    <property type="match status" value="1"/>
</dbReference>
<protein>
    <recommendedName>
        <fullName evidence="4">Glucose-1-phosphate thymidylyltransferase</fullName>
        <ecNumber evidence="3">2.7.7.24</ecNumber>
    </recommendedName>
    <alternativeName>
        <fullName evidence="10">dTDP-glucose pyrophosphorylase</fullName>
    </alternativeName>
    <alternativeName>
        <fullName evidence="9">dTDP-glucose synthase</fullName>
    </alternativeName>
</protein>
<evidence type="ECO:0000256" key="3">
    <source>
        <dbReference type="ARBA" id="ARBA00012461"/>
    </source>
</evidence>
<dbReference type="EC" id="2.7.7.24" evidence="3"/>
<keyword evidence="8" id="KW-0460">Magnesium</keyword>
<evidence type="ECO:0000256" key="10">
    <source>
        <dbReference type="ARBA" id="ARBA00032598"/>
    </source>
</evidence>
<dbReference type="InterPro" id="IPR005907">
    <property type="entry name" value="G1P_thy_trans_s"/>
</dbReference>
<dbReference type="InterPro" id="IPR029044">
    <property type="entry name" value="Nucleotide-diphossugar_trans"/>
</dbReference>
<dbReference type="Proteomes" id="UP000654482">
    <property type="component" value="Unassembled WGS sequence"/>
</dbReference>
<dbReference type="AlphaFoldDB" id="A0A8J7DZU4"/>
<dbReference type="GO" id="GO:0008879">
    <property type="term" value="F:glucose-1-phosphate thymidylyltransferase activity"/>
    <property type="evidence" value="ECO:0007669"/>
    <property type="project" value="UniProtKB-EC"/>
</dbReference>
<name>A0A8J7DZU4_9CYAN</name>
<feature type="domain" description="Nucleotidyl transferase" evidence="12">
    <location>
        <begin position="2"/>
        <end position="234"/>
    </location>
</feature>
<organism evidence="13 14">
    <name type="scientific">Lusitaniella coriacea LEGE 07157</name>
    <dbReference type="NCBI Taxonomy" id="945747"/>
    <lineage>
        <taxon>Bacteria</taxon>
        <taxon>Bacillati</taxon>
        <taxon>Cyanobacteriota</taxon>
        <taxon>Cyanophyceae</taxon>
        <taxon>Spirulinales</taxon>
        <taxon>Lusitaniellaceae</taxon>
        <taxon>Lusitaniella</taxon>
    </lineage>
</organism>
<dbReference type="InterPro" id="IPR005835">
    <property type="entry name" value="NTP_transferase_dom"/>
</dbReference>
<dbReference type="Pfam" id="PF00483">
    <property type="entry name" value="NTP_transferase"/>
    <property type="match status" value="1"/>
</dbReference>
<keyword evidence="7" id="KW-0479">Metal-binding</keyword>
<accession>A0A8J7DZU4</accession>
<comment type="similarity">
    <text evidence="2">Belongs to the glucose-1-phosphate thymidylyltransferase family.</text>
</comment>